<name>S0G524_9BACT</name>
<dbReference type="InterPro" id="IPR016024">
    <property type="entry name" value="ARM-type_fold"/>
</dbReference>
<evidence type="ECO:0000313" key="2">
    <source>
        <dbReference type="EMBL" id="EMS80879.1"/>
    </source>
</evidence>
<gene>
    <name evidence="2" type="ORF">Dpo_1c00090</name>
</gene>
<dbReference type="SUPFAM" id="SSF48371">
    <property type="entry name" value="ARM repeat"/>
    <property type="match status" value="1"/>
</dbReference>
<feature type="domain" description="Thioredoxin-like fold" evidence="1">
    <location>
        <begin position="121"/>
        <end position="187"/>
    </location>
</feature>
<reference evidence="2 3" key="1">
    <citation type="journal article" date="2013" name="Genome Announc.">
        <title>Draft Genome Sequence of Desulfotignum phosphitoxidans DSM 13687 Strain FiPS-3.</title>
        <authorList>
            <person name="Poehlein A."/>
            <person name="Daniel R."/>
            <person name="Simeonova D.D."/>
        </authorList>
    </citation>
    <scope>NUCLEOTIDE SEQUENCE [LARGE SCALE GENOMIC DNA]</scope>
    <source>
        <strain evidence="2 3">DSM 13687</strain>
    </source>
</reference>
<dbReference type="Gene3D" id="3.40.30.80">
    <property type="match status" value="1"/>
</dbReference>
<dbReference type="InterPro" id="IPR012336">
    <property type="entry name" value="Thioredoxin-like_fold"/>
</dbReference>
<sequence length="322" mass="35772">MTPSEIRKITDWAASQAQQPHTLYLSDSSHPEQPAFDAFASELTRIAPCVRILPSDRPCRIPGFFIADNICFSALPLEKELAPFLEALSYQAHPPTLPDNVQAQLAQVSHSCHLTLFIAVPCPHCPDMVRSLIPLAIHSTNVFLEIIDGSLFPETAREHQVMSVPCLILDQDFRWTGHADLKEILTQAIERDPSRLSAATFRQILEQGDADWICRQMIQADTLFKGFMDLLLHPEWSVRLGAMVVVESLAEEAPPLAARLCPVLVQAFEDQTVSVQGDILYALGEAGDQTTRAWIEHIMPDLTHPDLMDAAKDALAAIQDRV</sequence>
<evidence type="ECO:0000313" key="3">
    <source>
        <dbReference type="Proteomes" id="UP000014216"/>
    </source>
</evidence>
<dbReference type="EMBL" id="APJX01000001">
    <property type="protein sequence ID" value="EMS80879.1"/>
    <property type="molecule type" value="Genomic_DNA"/>
</dbReference>
<keyword evidence="3" id="KW-1185">Reference proteome</keyword>
<dbReference type="SUPFAM" id="SSF52833">
    <property type="entry name" value="Thioredoxin-like"/>
    <property type="match status" value="1"/>
</dbReference>
<evidence type="ECO:0000259" key="1">
    <source>
        <dbReference type="Pfam" id="PF13192"/>
    </source>
</evidence>
<keyword evidence="2" id="KW-0378">Hydrolase</keyword>
<dbReference type="Proteomes" id="UP000014216">
    <property type="component" value="Unassembled WGS sequence"/>
</dbReference>
<proteinExistence type="predicted"/>
<protein>
    <submittedName>
        <fullName evidence="2">Putative HAD family hydrolase</fullName>
    </submittedName>
</protein>
<dbReference type="PANTHER" id="PTHR37170:SF1">
    <property type="entry name" value="GLUTAREDOXIN-LIKE PROTEIN"/>
    <property type="match status" value="1"/>
</dbReference>
<dbReference type="Gene3D" id="1.25.10.10">
    <property type="entry name" value="Leucine-rich Repeat Variant"/>
    <property type="match status" value="1"/>
</dbReference>
<dbReference type="OrthoDB" id="5419931at2"/>
<dbReference type="RefSeq" id="WP_006963425.1">
    <property type="nucleotide sequence ID" value="NZ_APJX01000001.1"/>
</dbReference>
<accession>S0G524</accession>
<dbReference type="InterPro" id="IPR011989">
    <property type="entry name" value="ARM-like"/>
</dbReference>
<comment type="caution">
    <text evidence="2">The sequence shown here is derived from an EMBL/GenBank/DDBJ whole genome shotgun (WGS) entry which is preliminary data.</text>
</comment>
<organism evidence="2 3">
    <name type="scientific">Desulfotignum phosphitoxidans DSM 13687</name>
    <dbReference type="NCBI Taxonomy" id="1286635"/>
    <lineage>
        <taxon>Bacteria</taxon>
        <taxon>Pseudomonadati</taxon>
        <taxon>Thermodesulfobacteriota</taxon>
        <taxon>Desulfobacteria</taxon>
        <taxon>Desulfobacterales</taxon>
        <taxon>Desulfobacteraceae</taxon>
        <taxon>Desulfotignum</taxon>
    </lineage>
</organism>
<dbReference type="GO" id="GO:0016787">
    <property type="term" value="F:hydrolase activity"/>
    <property type="evidence" value="ECO:0007669"/>
    <property type="project" value="UniProtKB-KW"/>
</dbReference>
<dbReference type="Pfam" id="PF13192">
    <property type="entry name" value="Thioredoxin_3"/>
    <property type="match status" value="1"/>
</dbReference>
<dbReference type="AlphaFoldDB" id="S0G524"/>
<dbReference type="PANTHER" id="PTHR37170">
    <property type="entry name" value="GLUTAREDOXIN-RELATED"/>
    <property type="match status" value="1"/>
</dbReference>
<dbReference type="InterPro" id="IPR036249">
    <property type="entry name" value="Thioredoxin-like_sf"/>
</dbReference>